<reference evidence="1" key="1">
    <citation type="journal article" date="2012" name="Nature">
        <title>The oyster genome reveals stress adaptation and complexity of shell formation.</title>
        <authorList>
            <person name="Zhang G."/>
            <person name="Fang X."/>
            <person name="Guo X."/>
            <person name="Li L."/>
            <person name="Luo R."/>
            <person name="Xu F."/>
            <person name="Yang P."/>
            <person name="Zhang L."/>
            <person name="Wang X."/>
            <person name="Qi H."/>
            <person name="Xiong Z."/>
            <person name="Que H."/>
            <person name="Xie Y."/>
            <person name="Holland P.W."/>
            <person name="Paps J."/>
            <person name="Zhu Y."/>
            <person name="Wu F."/>
            <person name="Chen Y."/>
            <person name="Wang J."/>
            <person name="Peng C."/>
            <person name="Meng J."/>
            <person name="Yang L."/>
            <person name="Liu J."/>
            <person name="Wen B."/>
            <person name="Zhang N."/>
            <person name="Huang Z."/>
            <person name="Zhu Q."/>
            <person name="Feng Y."/>
            <person name="Mount A."/>
            <person name="Hedgecock D."/>
            <person name="Xu Z."/>
            <person name="Liu Y."/>
            <person name="Domazet-Loso T."/>
            <person name="Du Y."/>
            <person name="Sun X."/>
            <person name="Zhang S."/>
            <person name="Liu B."/>
            <person name="Cheng P."/>
            <person name="Jiang X."/>
            <person name="Li J."/>
            <person name="Fan D."/>
            <person name="Wang W."/>
            <person name="Fu W."/>
            <person name="Wang T."/>
            <person name="Wang B."/>
            <person name="Zhang J."/>
            <person name="Peng Z."/>
            <person name="Li Y."/>
            <person name="Li N."/>
            <person name="Wang J."/>
            <person name="Chen M."/>
            <person name="He Y."/>
            <person name="Tan F."/>
            <person name="Song X."/>
            <person name="Zheng Q."/>
            <person name="Huang R."/>
            <person name="Yang H."/>
            <person name="Du X."/>
            <person name="Chen L."/>
            <person name="Yang M."/>
            <person name="Gaffney P.M."/>
            <person name="Wang S."/>
            <person name="Luo L."/>
            <person name="She Z."/>
            <person name="Ming Y."/>
            <person name="Huang W."/>
            <person name="Zhang S."/>
            <person name="Huang B."/>
            <person name="Zhang Y."/>
            <person name="Qu T."/>
            <person name="Ni P."/>
            <person name="Miao G."/>
            <person name="Wang J."/>
            <person name="Wang Q."/>
            <person name="Steinberg C.E."/>
            <person name="Wang H."/>
            <person name="Li N."/>
            <person name="Qian L."/>
            <person name="Zhang G."/>
            <person name="Li Y."/>
            <person name="Yang H."/>
            <person name="Liu X."/>
            <person name="Wang J."/>
            <person name="Yin Y."/>
            <person name="Wang J."/>
        </authorList>
    </citation>
    <scope>NUCLEOTIDE SEQUENCE [LARGE SCALE GENOMIC DNA]</scope>
    <source>
        <strain evidence="1">05x7-T-G4-1.051#20</strain>
    </source>
</reference>
<dbReference type="InParanoid" id="K1PRD2"/>
<accession>K1PRD2</accession>
<sequence length="104" mass="11809">MSPEDHVTTGSKNHDSPYISFSKSMDASKLFAANSKDHLIRIATIEIELNDPNIEEFIDLTDADVRARYLTTKIGINYAEKFQEVLIKGKIRPECVKNILELKN</sequence>
<evidence type="ECO:0000313" key="1">
    <source>
        <dbReference type="EMBL" id="EKC24183.1"/>
    </source>
</evidence>
<name>K1PRD2_MAGGI</name>
<dbReference type="AlphaFoldDB" id="K1PRD2"/>
<organism evidence="1">
    <name type="scientific">Magallana gigas</name>
    <name type="common">Pacific oyster</name>
    <name type="synonym">Crassostrea gigas</name>
    <dbReference type="NCBI Taxonomy" id="29159"/>
    <lineage>
        <taxon>Eukaryota</taxon>
        <taxon>Metazoa</taxon>
        <taxon>Spiralia</taxon>
        <taxon>Lophotrochozoa</taxon>
        <taxon>Mollusca</taxon>
        <taxon>Bivalvia</taxon>
        <taxon>Autobranchia</taxon>
        <taxon>Pteriomorphia</taxon>
        <taxon>Ostreida</taxon>
        <taxon>Ostreoidea</taxon>
        <taxon>Ostreidae</taxon>
        <taxon>Magallana</taxon>
    </lineage>
</organism>
<gene>
    <name evidence="1" type="ORF">CGI_10013802</name>
</gene>
<dbReference type="EMBL" id="JH818261">
    <property type="protein sequence ID" value="EKC24183.1"/>
    <property type="molecule type" value="Genomic_DNA"/>
</dbReference>
<dbReference type="HOGENOM" id="CLU_2252613_0_0_1"/>
<protein>
    <submittedName>
        <fullName evidence="1">Uncharacterized protein</fullName>
    </submittedName>
</protein>
<proteinExistence type="predicted"/>